<proteinExistence type="predicted"/>
<comment type="caution">
    <text evidence="1">The sequence shown here is derived from an EMBL/GenBank/DDBJ whole genome shotgun (WGS) entry which is preliminary data.</text>
</comment>
<dbReference type="RefSeq" id="WP_281015833.1">
    <property type="nucleotide sequence ID" value="NZ_QNRK01000001.1"/>
</dbReference>
<dbReference type="AlphaFoldDB" id="A0A366FUA5"/>
<keyword evidence="2" id="KW-1185">Reference proteome</keyword>
<evidence type="ECO:0000313" key="1">
    <source>
        <dbReference type="EMBL" id="RBP18208.1"/>
    </source>
</evidence>
<evidence type="ECO:0000313" key="2">
    <source>
        <dbReference type="Proteomes" id="UP000253529"/>
    </source>
</evidence>
<name>A0A366FUA5_9HYPH</name>
<reference evidence="1 2" key="1">
    <citation type="submission" date="2018-06" db="EMBL/GenBank/DDBJ databases">
        <title>Genomic Encyclopedia of Type Strains, Phase IV (KMG-IV): sequencing the most valuable type-strain genomes for metagenomic binning, comparative biology and taxonomic classification.</title>
        <authorList>
            <person name="Goeker M."/>
        </authorList>
    </citation>
    <scope>NUCLEOTIDE SEQUENCE [LARGE SCALE GENOMIC DNA]</scope>
    <source>
        <strain evidence="1 2">DSM 24875</strain>
    </source>
</reference>
<gene>
    <name evidence="1" type="ORF">DFR50_101152</name>
</gene>
<sequence length="44" mass="4937">MSWLEKTDRIHAGVIAWFAEAKGVKPMPRRGFQARLAIKGIVIS</sequence>
<organism evidence="1 2">
    <name type="scientific">Roseiarcus fermentans</name>
    <dbReference type="NCBI Taxonomy" id="1473586"/>
    <lineage>
        <taxon>Bacteria</taxon>
        <taxon>Pseudomonadati</taxon>
        <taxon>Pseudomonadota</taxon>
        <taxon>Alphaproteobacteria</taxon>
        <taxon>Hyphomicrobiales</taxon>
        <taxon>Roseiarcaceae</taxon>
        <taxon>Roseiarcus</taxon>
    </lineage>
</organism>
<protein>
    <submittedName>
        <fullName evidence="1">Uncharacterized protein</fullName>
    </submittedName>
</protein>
<dbReference type="Proteomes" id="UP000253529">
    <property type="component" value="Unassembled WGS sequence"/>
</dbReference>
<dbReference type="EMBL" id="QNRK01000001">
    <property type="protein sequence ID" value="RBP18208.1"/>
    <property type="molecule type" value="Genomic_DNA"/>
</dbReference>
<accession>A0A366FUA5</accession>